<proteinExistence type="predicted"/>
<sequence>MAAATGGGEQNDMTVSSMFERQHGELVREASELAASCGADVTVLAVSPRFSAPRVTQFNCVGEVLERAVVRPEEVARMGLDEVVALEEWLRRLRLLVLWRIKEEERAEAAADQPLRRIYDNVL</sequence>
<name>A0A6G1CDG8_9ORYZ</name>
<organism evidence="1 2">
    <name type="scientific">Oryza meyeriana var. granulata</name>
    <dbReference type="NCBI Taxonomy" id="110450"/>
    <lineage>
        <taxon>Eukaryota</taxon>
        <taxon>Viridiplantae</taxon>
        <taxon>Streptophyta</taxon>
        <taxon>Embryophyta</taxon>
        <taxon>Tracheophyta</taxon>
        <taxon>Spermatophyta</taxon>
        <taxon>Magnoliopsida</taxon>
        <taxon>Liliopsida</taxon>
        <taxon>Poales</taxon>
        <taxon>Poaceae</taxon>
        <taxon>BOP clade</taxon>
        <taxon>Oryzoideae</taxon>
        <taxon>Oryzeae</taxon>
        <taxon>Oryzinae</taxon>
        <taxon>Oryza</taxon>
        <taxon>Oryza meyeriana</taxon>
    </lineage>
</organism>
<dbReference type="EMBL" id="SPHZ02000009">
    <property type="protein sequence ID" value="KAF0897673.1"/>
    <property type="molecule type" value="Genomic_DNA"/>
</dbReference>
<evidence type="ECO:0000313" key="2">
    <source>
        <dbReference type="Proteomes" id="UP000479710"/>
    </source>
</evidence>
<protein>
    <submittedName>
        <fullName evidence="1">Uncharacterized protein</fullName>
    </submittedName>
</protein>
<accession>A0A6G1CDG8</accession>
<dbReference type="AlphaFoldDB" id="A0A6G1CDG8"/>
<evidence type="ECO:0000313" key="1">
    <source>
        <dbReference type="EMBL" id="KAF0897673.1"/>
    </source>
</evidence>
<comment type="caution">
    <text evidence="1">The sequence shown here is derived from an EMBL/GenBank/DDBJ whole genome shotgun (WGS) entry which is preliminary data.</text>
</comment>
<dbReference type="Proteomes" id="UP000479710">
    <property type="component" value="Unassembled WGS sequence"/>
</dbReference>
<gene>
    <name evidence="1" type="ORF">E2562_000391</name>
</gene>
<dbReference type="OrthoDB" id="717758at2759"/>
<reference evidence="1 2" key="1">
    <citation type="submission" date="2019-11" db="EMBL/GenBank/DDBJ databases">
        <title>Whole genome sequence of Oryza granulata.</title>
        <authorList>
            <person name="Li W."/>
        </authorList>
    </citation>
    <scope>NUCLEOTIDE SEQUENCE [LARGE SCALE GENOMIC DNA]</scope>
    <source>
        <strain evidence="2">cv. Menghai</strain>
        <tissue evidence="1">Leaf</tissue>
    </source>
</reference>
<keyword evidence="2" id="KW-1185">Reference proteome</keyword>